<dbReference type="PANTHER" id="PTHR22950">
    <property type="entry name" value="AMINO ACID TRANSPORTER"/>
    <property type="match status" value="1"/>
</dbReference>
<gene>
    <name evidence="7" type="ORF">GSLYS_00001004001</name>
</gene>
<evidence type="ECO:0000313" key="8">
    <source>
        <dbReference type="Proteomes" id="UP001497497"/>
    </source>
</evidence>
<feature type="transmembrane region" description="Helical" evidence="5">
    <location>
        <begin position="436"/>
        <end position="465"/>
    </location>
</feature>
<protein>
    <recommendedName>
        <fullName evidence="6">Amino acid transporter transmembrane domain-containing protein</fullName>
    </recommendedName>
</protein>
<dbReference type="GO" id="GO:0005774">
    <property type="term" value="C:vacuolar membrane"/>
    <property type="evidence" value="ECO:0007669"/>
    <property type="project" value="TreeGrafter"/>
</dbReference>
<evidence type="ECO:0000256" key="1">
    <source>
        <dbReference type="ARBA" id="ARBA00004141"/>
    </source>
</evidence>
<accession>A0AAV2GZI6</accession>
<dbReference type="Proteomes" id="UP001497497">
    <property type="component" value="Unassembled WGS sequence"/>
</dbReference>
<dbReference type="EMBL" id="CAXITT010000009">
    <property type="protein sequence ID" value="CAL1526827.1"/>
    <property type="molecule type" value="Genomic_DNA"/>
</dbReference>
<feature type="transmembrane region" description="Helical" evidence="5">
    <location>
        <begin position="320"/>
        <end position="342"/>
    </location>
</feature>
<feature type="transmembrane region" description="Helical" evidence="5">
    <location>
        <begin position="362"/>
        <end position="380"/>
    </location>
</feature>
<evidence type="ECO:0000256" key="3">
    <source>
        <dbReference type="ARBA" id="ARBA00022989"/>
    </source>
</evidence>
<keyword evidence="8" id="KW-1185">Reference proteome</keyword>
<feature type="domain" description="Amino acid transporter transmembrane" evidence="6">
    <location>
        <begin position="165"/>
        <end position="566"/>
    </location>
</feature>
<dbReference type="PANTHER" id="PTHR22950:SF349">
    <property type="entry name" value="AMINO ACID TRANSPORTER TRANSMEMBRANE DOMAIN-CONTAINING PROTEIN"/>
    <property type="match status" value="1"/>
</dbReference>
<feature type="transmembrane region" description="Helical" evidence="5">
    <location>
        <begin position="509"/>
        <end position="529"/>
    </location>
</feature>
<feature type="transmembrane region" description="Helical" evidence="5">
    <location>
        <begin position="195"/>
        <end position="215"/>
    </location>
</feature>
<dbReference type="InterPro" id="IPR013057">
    <property type="entry name" value="AA_transpt_TM"/>
</dbReference>
<dbReference type="Pfam" id="PF01490">
    <property type="entry name" value="Aa_trans"/>
    <property type="match status" value="1"/>
</dbReference>
<evidence type="ECO:0000313" key="7">
    <source>
        <dbReference type="EMBL" id="CAL1526827.1"/>
    </source>
</evidence>
<evidence type="ECO:0000256" key="2">
    <source>
        <dbReference type="ARBA" id="ARBA00022692"/>
    </source>
</evidence>
<comment type="subcellular location">
    <subcellularLocation>
        <location evidence="1">Membrane</location>
        <topology evidence="1">Multi-pass membrane protein</topology>
    </subcellularLocation>
</comment>
<evidence type="ECO:0000256" key="5">
    <source>
        <dbReference type="SAM" id="Phobius"/>
    </source>
</evidence>
<sequence>MRPRAVIPWHLICWNVNFQLNIDRVSADIIMSTSDENVGDHRREGNSRSDVIHDNSQHTVFAGNTVREYGVEVITTGHNGLVTSLPAEMPRNDVTGHHTHFAVAASNGDGYQTITSPFTSRSKSRHRKYNENFDSAKQFVKSQTFILSTHSTIESEAYTMQMKCGNLQTLMNLIKGTAGTGILSLSLAFKNSGLWVGLALFLLIALVAIHGMHILNRCSEILEKRSNIPIVSYADVVDQCFAYGPKGVQKYSTVSRHVINVFINIMQCGFCCIYIVWVSVNIKEVLDYHWSSSPDVRVYETVMFLLLVPYLMIQSLRTLAVFSAIANLLYLVGLVVIFQYILRDLPDASRRPAFASWSTLPMFFGTSVFAFESICLMTPLRSKMKNQADFDGWTGVMNLGMVIVTAVYTAVGFYGYLKFGEDVESTITLNLPQNQWLYSSVNLMFAIAMFISVGVQFYVPINVIWPAIQTGLVVNKSRLVHTVTHYLVRGGLLALIFTVSVVVPHLDLLMSLIGSLCGSMLSMITPAIVEMITLYEDGRLGPLTIAKDFGIIIFGLLGLATGTYTSLLDIIHTF</sequence>
<evidence type="ECO:0000256" key="4">
    <source>
        <dbReference type="ARBA" id="ARBA00023136"/>
    </source>
</evidence>
<comment type="caution">
    <text evidence="7">The sequence shown here is derived from an EMBL/GenBank/DDBJ whole genome shotgun (WGS) entry which is preliminary data.</text>
</comment>
<proteinExistence type="predicted"/>
<feature type="transmembrane region" description="Helical" evidence="5">
    <location>
        <begin position="392"/>
        <end position="416"/>
    </location>
</feature>
<feature type="transmembrane region" description="Helical" evidence="5">
    <location>
        <begin position="486"/>
        <end position="503"/>
    </location>
</feature>
<feature type="transmembrane region" description="Helical" evidence="5">
    <location>
        <begin position="258"/>
        <end position="277"/>
    </location>
</feature>
<organism evidence="7 8">
    <name type="scientific">Lymnaea stagnalis</name>
    <name type="common">Great pond snail</name>
    <name type="synonym">Helix stagnalis</name>
    <dbReference type="NCBI Taxonomy" id="6523"/>
    <lineage>
        <taxon>Eukaryota</taxon>
        <taxon>Metazoa</taxon>
        <taxon>Spiralia</taxon>
        <taxon>Lophotrochozoa</taxon>
        <taxon>Mollusca</taxon>
        <taxon>Gastropoda</taxon>
        <taxon>Heterobranchia</taxon>
        <taxon>Euthyneura</taxon>
        <taxon>Panpulmonata</taxon>
        <taxon>Hygrophila</taxon>
        <taxon>Lymnaeoidea</taxon>
        <taxon>Lymnaeidae</taxon>
        <taxon>Lymnaea</taxon>
    </lineage>
</organism>
<feature type="transmembrane region" description="Helical" evidence="5">
    <location>
        <begin position="170"/>
        <end position="189"/>
    </location>
</feature>
<feature type="transmembrane region" description="Helical" evidence="5">
    <location>
        <begin position="297"/>
        <end position="313"/>
    </location>
</feature>
<feature type="transmembrane region" description="Helical" evidence="5">
    <location>
        <begin position="549"/>
        <end position="571"/>
    </location>
</feature>
<name>A0AAV2GZI6_LYMST</name>
<keyword evidence="3 5" id="KW-1133">Transmembrane helix</keyword>
<reference evidence="7 8" key="1">
    <citation type="submission" date="2024-04" db="EMBL/GenBank/DDBJ databases">
        <authorList>
            <consortium name="Genoscope - CEA"/>
            <person name="William W."/>
        </authorList>
    </citation>
    <scope>NUCLEOTIDE SEQUENCE [LARGE SCALE GENOMIC DNA]</scope>
</reference>
<dbReference type="AlphaFoldDB" id="A0AAV2GZI6"/>
<dbReference type="GO" id="GO:0015179">
    <property type="term" value="F:L-amino acid transmembrane transporter activity"/>
    <property type="evidence" value="ECO:0007669"/>
    <property type="project" value="TreeGrafter"/>
</dbReference>
<evidence type="ECO:0000259" key="6">
    <source>
        <dbReference type="Pfam" id="PF01490"/>
    </source>
</evidence>
<keyword evidence="2 5" id="KW-0812">Transmembrane</keyword>
<keyword evidence="4 5" id="KW-0472">Membrane</keyword>